<dbReference type="EMBL" id="JAGRPV010000001">
    <property type="protein sequence ID" value="MDI4643922.1"/>
    <property type="molecule type" value="Genomic_DNA"/>
</dbReference>
<dbReference type="InterPro" id="IPR002110">
    <property type="entry name" value="Ankyrin_rpt"/>
</dbReference>
<evidence type="ECO:0000259" key="6">
    <source>
        <dbReference type="Pfam" id="PF07833"/>
    </source>
</evidence>
<keyword evidence="5" id="KW-0732">Signal</keyword>
<feature type="compositionally biased region" description="Polar residues" evidence="4">
    <location>
        <begin position="473"/>
        <end position="489"/>
    </location>
</feature>
<name>A0ABT6TAQ5_9BACL</name>
<dbReference type="RefSeq" id="WP_282906958.1">
    <property type="nucleotide sequence ID" value="NZ_JAGRPV010000001.1"/>
</dbReference>
<sequence>MSFRHTGKKVAAIVLAAGMLLPAAGLDTSTAASVISATSAVSSAKAVAIYVNGQPLTAAVPPIVVSGIAYAELQPLLKSLGFAVTVNRNQIVARSKALDWRFDASTLVGKINGQYTEFKSAIWKKDGRIYLSLRTVADVLGADLTATSGRYELKTSQPEARFLQAVATRNRTKAAAIVRSGMSLDSPAFAIKPMQAAVAADDKAMVGYLIQRQGRARLNEIYAGGDTPLLIAIRNRLTDMVSYLIAQGADRNMAAPNQAYPLFAAIDTGSEDVVRALLATSPDQNILNLKGRTPLQESLLEDRMGIALLLAQSGANLFAPVTAGTRDVFDYLNGKPAYASYAASFAQVTNKTIPMSAGSSGALILPFGAGMDVKVKSAIVLDRQLVARITVESAAANRLTVVLPFRADKIYRSNEKEQPLFIPMVNVPPETCVPVDDRTLAECNAKMQIYRDKVAAAEADRKRKQEEAKKSNIKPSSTSPALEAVPQQQDGTATLVPLTGANAEYWIYLPIDGRSQADMKLSLAVDGQVRANYTIRYDASQRTPPANVPKGMEDA</sequence>
<dbReference type="Proteomes" id="UP001161691">
    <property type="component" value="Unassembled WGS sequence"/>
</dbReference>
<keyword evidence="1" id="KW-0677">Repeat</keyword>
<keyword evidence="8" id="KW-1185">Reference proteome</keyword>
<accession>A0ABT6TAQ5</accession>
<gene>
    <name evidence="7" type="ORF">KB449_03080</name>
</gene>
<evidence type="ECO:0000256" key="1">
    <source>
        <dbReference type="ARBA" id="ARBA00022737"/>
    </source>
</evidence>
<feature type="chain" id="PRO_5046665298" description="Copper amine oxidase-like N-terminal domain-containing protein" evidence="5">
    <location>
        <begin position="24"/>
        <end position="555"/>
    </location>
</feature>
<dbReference type="Pfam" id="PF12796">
    <property type="entry name" value="Ank_2"/>
    <property type="match status" value="1"/>
</dbReference>
<evidence type="ECO:0000256" key="4">
    <source>
        <dbReference type="SAM" id="MobiDB-lite"/>
    </source>
</evidence>
<dbReference type="InterPro" id="IPR036770">
    <property type="entry name" value="Ankyrin_rpt-contain_sf"/>
</dbReference>
<evidence type="ECO:0000313" key="7">
    <source>
        <dbReference type="EMBL" id="MDI4643922.1"/>
    </source>
</evidence>
<reference evidence="7" key="1">
    <citation type="submission" date="2023-04" db="EMBL/GenBank/DDBJ databases">
        <title>Comparative genomic analysis of Cohnella hashimotonis sp. nov., isolated from the International Space Station.</title>
        <authorList>
            <person name="Venkateswaran K."/>
            <person name="Simpson A."/>
        </authorList>
    </citation>
    <scope>NUCLEOTIDE SEQUENCE</scope>
    <source>
        <strain evidence="7">F6_2S_P_1</strain>
    </source>
</reference>
<keyword evidence="2 3" id="KW-0040">ANK repeat</keyword>
<comment type="caution">
    <text evidence="7">The sequence shown here is derived from an EMBL/GenBank/DDBJ whole genome shotgun (WGS) entry which is preliminary data.</text>
</comment>
<feature type="signal peptide" evidence="5">
    <location>
        <begin position="1"/>
        <end position="23"/>
    </location>
</feature>
<feature type="compositionally biased region" description="Basic and acidic residues" evidence="4">
    <location>
        <begin position="458"/>
        <end position="470"/>
    </location>
</feature>
<protein>
    <recommendedName>
        <fullName evidence="6">Copper amine oxidase-like N-terminal domain-containing protein</fullName>
    </recommendedName>
</protein>
<feature type="domain" description="Copper amine oxidase-like N-terminal" evidence="6">
    <location>
        <begin position="50"/>
        <end position="148"/>
    </location>
</feature>
<dbReference type="Pfam" id="PF07833">
    <property type="entry name" value="Cu_amine_oxidN1"/>
    <property type="match status" value="1"/>
</dbReference>
<proteinExistence type="predicted"/>
<dbReference type="PANTHER" id="PTHR24171">
    <property type="entry name" value="ANKYRIN REPEAT DOMAIN-CONTAINING PROTEIN 39-RELATED"/>
    <property type="match status" value="1"/>
</dbReference>
<dbReference type="PROSITE" id="PS50088">
    <property type="entry name" value="ANK_REPEAT"/>
    <property type="match status" value="1"/>
</dbReference>
<dbReference type="SUPFAM" id="SSF48403">
    <property type="entry name" value="Ankyrin repeat"/>
    <property type="match status" value="1"/>
</dbReference>
<dbReference type="PANTHER" id="PTHR24171:SF9">
    <property type="entry name" value="ANKYRIN REPEAT DOMAIN-CONTAINING PROTEIN 39"/>
    <property type="match status" value="1"/>
</dbReference>
<evidence type="ECO:0000256" key="5">
    <source>
        <dbReference type="SAM" id="SignalP"/>
    </source>
</evidence>
<dbReference type="Gene3D" id="1.25.40.20">
    <property type="entry name" value="Ankyrin repeat-containing domain"/>
    <property type="match status" value="1"/>
</dbReference>
<evidence type="ECO:0000313" key="8">
    <source>
        <dbReference type="Proteomes" id="UP001161691"/>
    </source>
</evidence>
<dbReference type="PROSITE" id="PS50297">
    <property type="entry name" value="ANK_REP_REGION"/>
    <property type="match status" value="1"/>
</dbReference>
<dbReference type="InterPro" id="IPR012854">
    <property type="entry name" value="Cu_amine_oxidase-like_N"/>
</dbReference>
<evidence type="ECO:0000256" key="2">
    <source>
        <dbReference type="ARBA" id="ARBA00023043"/>
    </source>
</evidence>
<dbReference type="SMART" id="SM00248">
    <property type="entry name" value="ANK"/>
    <property type="match status" value="3"/>
</dbReference>
<feature type="repeat" description="ANK" evidence="3">
    <location>
        <begin position="224"/>
        <end position="256"/>
    </location>
</feature>
<organism evidence="7 8">
    <name type="scientific">Cohnella hashimotonis</name>
    <dbReference type="NCBI Taxonomy" id="2826895"/>
    <lineage>
        <taxon>Bacteria</taxon>
        <taxon>Bacillati</taxon>
        <taxon>Bacillota</taxon>
        <taxon>Bacilli</taxon>
        <taxon>Bacillales</taxon>
        <taxon>Paenibacillaceae</taxon>
        <taxon>Cohnella</taxon>
    </lineage>
</organism>
<feature type="region of interest" description="Disordered" evidence="4">
    <location>
        <begin position="458"/>
        <end position="489"/>
    </location>
</feature>
<evidence type="ECO:0000256" key="3">
    <source>
        <dbReference type="PROSITE-ProRule" id="PRU00023"/>
    </source>
</evidence>